<gene>
    <name evidence="11" type="primary">ga21230</name>
    <name evidence="11" type="ORF">PR202_ga21230</name>
</gene>
<evidence type="ECO:0000256" key="7">
    <source>
        <dbReference type="RuleBase" id="RU003827"/>
    </source>
</evidence>
<proteinExistence type="inferred from homology"/>
<dbReference type="PROSITE" id="PS50866">
    <property type="entry name" value="GOLD"/>
    <property type="match status" value="1"/>
</dbReference>
<dbReference type="GO" id="GO:0016020">
    <property type="term" value="C:membrane"/>
    <property type="evidence" value="ECO:0007669"/>
    <property type="project" value="UniProtKB-SubCell"/>
</dbReference>
<evidence type="ECO:0000256" key="8">
    <source>
        <dbReference type="SAM" id="Phobius"/>
    </source>
</evidence>
<comment type="subcellular location">
    <subcellularLocation>
        <location evidence="1 7">Membrane</location>
        <topology evidence="1 7">Single-pass type I membrane protein</topology>
    </subcellularLocation>
</comment>
<comment type="caution">
    <text evidence="11">The sequence shown here is derived from an EMBL/GenBank/DDBJ whole genome shotgun (WGS) entry which is preliminary data.</text>
</comment>
<dbReference type="InterPro" id="IPR009038">
    <property type="entry name" value="GOLD_dom"/>
</dbReference>
<evidence type="ECO:0000313" key="11">
    <source>
        <dbReference type="EMBL" id="GJN03753.1"/>
    </source>
</evidence>
<reference evidence="11" key="2">
    <citation type="submission" date="2021-12" db="EMBL/GenBank/DDBJ databases">
        <title>Resequencing data analysis of finger millet.</title>
        <authorList>
            <person name="Hatakeyama M."/>
            <person name="Aluri S."/>
            <person name="Balachadran M.T."/>
            <person name="Sivarajan S.R."/>
            <person name="Poveda L."/>
            <person name="Shimizu-Inatsugi R."/>
            <person name="Schlapbach R."/>
            <person name="Sreeman S.M."/>
            <person name="Shimizu K.K."/>
        </authorList>
    </citation>
    <scope>NUCLEOTIDE SEQUENCE</scope>
</reference>
<keyword evidence="6 8" id="KW-0472">Membrane</keyword>
<evidence type="ECO:0000259" key="10">
    <source>
        <dbReference type="PROSITE" id="PS50866"/>
    </source>
</evidence>
<evidence type="ECO:0000256" key="2">
    <source>
        <dbReference type="ARBA" id="ARBA00007104"/>
    </source>
</evidence>
<sequence length="209" mass="23332">MGRDRAGAVAAVTVWWLARCAGAVWLELATTATKCLSEEIQSNVVVIGDYSILYEGHPVRPLVSAKVTSPYGDVLHHSDKVTHGQFAFTSAESGNYLACFKVEVLEKGMVINLNLDWKTGIATRDWDAIAKREKLEGIALELVKLETAVRGIHENLLYLKSKEADMRDVSEWTNAKITLLSLVSLTVCITVSVLQFRHLKQYFRKKKLI</sequence>
<organism evidence="11 12">
    <name type="scientific">Eleusine coracana subsp. coracana</name>
    <dbReference type="NCBI Taxonomy" id="191504"/>
    <lineage>
        <taxon>Eukaryota</taxon>
        <taxon>Viridiplantae</taxon>
        <taxon>Streptophyta</taxon>
        <taxon>Embryophyta</taxon>
        <taxon>Tracheophyta</taxon>
        <taxon>Spermatophyta</taxon>
        <taxon>Magnoliopsida</taxon>
        <taxon>Liliopsida</taxon>
        <taxon>Poales</taxon>
        <taxon>Poaceae</taxon>
        <taxon>PACMAD clade</taxon>
        <taxon>Chloridoideae</taxon>
        <taxon>Cynodonteae</taxon>
        <taxon>Eleusininae</taxon>
        <taxon>Eleusine</taxon>
    </lineage>
</organism>
<evidence type="ECO:0000256" key="1">
    <source>
        <dbReference type="ARBA" id="ARBA00004479"/>
    </source>
</evidence>
<evidence type="ECO:0000256" key="6">
    <source>
        <dbReference type="ARBA" id="ARBA00023136"/>
    </source>
</evidence>
<protein>
    <recommendedName>
        <fullName evidence="10">GOLD domain-containing protein</fullName>
    </recommendedName>
</protein>
<evidence type="ECO:0000256" key="3">
    <source>
        <dbReference type="ARBA" id="ARBA00022692"/>
    </source>
</evidence>
<feature type="transmembrane region" description="Helical" evidence="8">
    <location>
        <begin position="177"/>
        <end position="196"/>
    </location>
</feature>
<dbReference type="AlphaFoldDB" id="A0AAV5D0B0"/>
<comment type="similarity">
    <text evidence="2 7">Belongs to the EMP24/GP25L family.</text>
</comment>
<dbReference type="Pfam" id="PF01105">
    <property type="entry name" value="EMP24_GP25L"/>
    <property type="match status" value="1"/>
</dbReference>
<evidence type="ECO:0000256" key="4">
    <source>
        <dbReference type="ARBA" id="ARBA00022729"/>
    </source>
</evidence>
<feature type="domain" description="GOLD" evidence="10">
    <location>
        <begin position="33"/>
        <end position="149"/>
    </location>
</feature>
<evidence type="ECO:0000256" key="5">
    <source>
        <dbReference type="ARBA" id="ARBA00022989"/>
    </source>
</evidence>
<dbReference type="Proteomes" id="UP001054889">
    <property type="component" value="Unassembled WGS sequence"/>
</dbReference>
<dbReference type="PANTHER" id="PTHR22811">
    <property type="entry name" value="TRANSMEMBRANE EMP24 DOMAIN-CONTAINING PROTEIN"/>
    <property type="match status" value="1"/>
</dbReference>
<keyword evidence="3 7" id="KW-0812">Transmembrane</keyword>
<evidence type="ECO:0000256" key="9">
    <source>
        <dbReference type="SAM" id="SignalP"/>
    </source>
</evidence>
<dbReference type="SMART" id="SM01190">
    <property type="entry name" value="EMP24_GP25L"/>
    <property type="match status" value="1"/>
</dbReference>
<dbReference type="EMBL" id="BQKI01000010">
    <property type="protein sequence ID" value="GJN03753.1"/>
    <property type="molecule type" value="Genomic_DNA"/>
</dbReference>
<keyword evidence="12" id="KW-1185">Reference proteome</keyword>
<dbReference type="InterPro" id="IPR015720">
    <property type="entry name" value="Emp24-like"/>
</dbReference>
<accession>A0AAV5D0B0</accession>
<reference evidence="11" key="1">
    <citation type="journal article" date="2018" name="DNA Res.">
        <title>Multiple hybrid de novo genome assembly of finger millet, an orphan allotetraploid crop.</title>
        <authorList>
            <person name="Hatakeyama M."/>
            <person name="Aluri S."/>
            <person name="Balachadran M.T."/>
            <person name="Sivarajan S.R."/>
            <person name="Patrignani A."/>
            <person name="Gruter S."/>
            <person name="Poveda L."/>
            <person name="Shimizu-Inatsugi R."/>
            <person name="Baeten J."/>
            <person name="Francoijs K.J."/>
            <person name="Nataraja K.N."/>
            <person name="Reddy Y.A.N."/>
            <person name="Phadnis S."/>
            <person name="Ravikumar R.L."/>
            <person name="Schlapbach R."/>
            <person name="Sreeman S.M."/>
            <person name="Shimizu K.K."/>
        </authorList>
    </citation>
    <scope>NUCLEOTIDE SEQUENCE</scope>
</reference>
<feature type="signal peptide" evidence="9">
    <location>
        <begin position="1"/>
        <end position="22"/>
    </location>
</feature>
<keyword evidence="5 8" id="KW-1133">Transmembrane helix</keyword>
<keyword evidence="4 9" id="KW-0732">Signal</keyword>
<evidence type="ECO:0000313" key="12">
    <source>
        <dbReference type="Proteomes" id="UP001054889"/>
    </source>
</evidence>
<name>A0AAV5D0B0_ELECO</name>
<feature type="chain" id="PRO_5043932628" description="GOLD domain-containing protein" evidence="9">
    <location>
        <begin position="23"/>
        <end position="209"/>
    </location>
</feature>